<dbReference type="Proteomes" id="UP000283509">
    <property type="component" value="Unassembled WGS sequence"/>
</dbReference>
<evidence type="ECO:0000256" key="1">
    <source>
        <dbReference type="SAM" id="MobiDB-lite"/>
    </source>
</evidence>
<evidence type="ECO:0000313" key="2">
    <source>
        <dbReference type="EMBL" id="ROT69114.1"/>
    </source>
</evidence>
<organism evidence="2 3">
    <name type="scientific">Penaeus vannamei</name>
    <name type="common">Whiteleg shrimp</name>
    <name type="synonym">Litopenaeus vannamei</name>
    <dbReference type="NCBI Taxonomy" id="6689"/>
    <lineage>
        <taxon>Eukaryota</taxon>
        <taxon>Metazoa</taxon>
        <taxon>Ecdysozoa</taxon>
        <taxon>Arthropoda</taxon>
        <taxon>Crustacea</taxon>
        <taxon>Multicrustacea</taxon>
        <taxon>Malacostraca</taxon>
        <taxon>Eumalacostraca</taxon>
        <taxon>Eucarida</taxon>
        <taxon>Decapoda</taxon>
        <taxon>Dendrobranchiata</taxon>
        <taxon>Penaeoidea</taxon>
        <taxon>Penaeidae</taxon>
        <taxon>Penaeus</taxon>
    </lineage>
</organism>
<sequence length="313" mass="35178">MHRGRGGYIQSLLKAQRAKAENVTQEVQLQSHDKSHTREVPGQQISDGKEGLWQESPEKWAKSIWDESPIKQGSWQESPRKQDACQVLHSKEGTHPISQDVWRDLPSQQNKCRVLPIHHSTGQQFCPQGQQQNLKNQQDKLLNNNNNLKSADMNMSKQFEDAGKLFASMTVSANSRQGQTQNPSANKATSGMVDGSKQGQGGRKDLPASTTAFDKVPVNPAPQGTEAKQNTACICSRPKKRVWCKNCGSMIMGRINIVCQEHIQVMYLSDHRNCWSCRAPLEYLMELDDDVVLPKAKPKDSPLRKNRVANRQE</sequence>
<feature type="compositionally biased region" description="Polar residues" evidence="1">
    <location>
        <begin position="172"/>
        <end position="189"/>
    </location>
</feature>
<evidence type="ECO:0000313" key="3">
    <source>
        <dbReference type="Proteomes" id="UP000283509"/>
    </source>
</evidence>
<proteinExistence type="predicted"/>
<accession>A0A3R7PK20</accession>
<dbReference type="OrthoDB" id="6365737at2759"/>
<dbReference type="EMBL" id="QCYY01002602">
    <property type="protein sequence ID" value="ROT69114.1"/>
    <property type="molecule type" value="Genomic_DNA"/>
</dbReference>
<reference evidence="2 3" key="2">
    <citation type="submission" date="2019-01" db="EMBL/GenBank/DDBJ databases">
        <title>The decoding of complex shrimp genome reveals the adaptation for benthos swimmer, frequently molting mechanism and breeding impact on genome.</title>
        <authorList>
            <person name="Sun Y."/>
            <person name="Gao Y."/>
            <person name="Yu Y."/>
        </authorList>
    </citation>
    <scope>NUCLEOTIDE SEQUENCE [LARGE SCALE GENOMIC DNA]</scope>
    <source>
        <tissue evidence="2">Muscle</tissue>
    </source>
</reference>
<feature type="region of interest" description="Disordered" evidence="1">
    <location>
        <begin position="172"/>
        <end position="210"/>
    </location>
</feature>
<feature type="region of interest" description="Disordered" evidence="1">
    <location>
        <begin position="26"/>
        <end position="53"/>
    </location>
</feature>
<reference evidence="2 3" key="1">
    <citation type="submission" date="2018-04" db="EMBL/GenBank/DDBJ databases">
        <authorList>
            <person name="Zhang X."/>
            <person name="Yuan J."/>
            <person name="Li F."/>
            <person name="Xiang J."/>
        </authorList>
    </citation>
    <scope>NUCLEOTIDE SEQUENCE [LARGE SCALE GENOMIC DNA]</scope>
    <source>
        <tissue evidence="2">Muscle</tissue>
    </source>
</reference>
<keyword evidence="3" id="KW-1185">Reference proteome</keyword>
<gene>
    <name evidence="2" type="ORF">C7M84_012719</name>
</gene>
<dbReference type="AlphaFoldDB" id="A0A3R7PK20"/>
<comment type="caution">
    <text evidence="2">The sequence shown here is derived from an EMBL/GenBank/DDBJ whole genome shotgun (WGS) entry which is preliminary data.</text>
</comment>
<name>A0A3R7PK20_PENVA</name>
<protein>
    <submittedName>
        <fullName evidence="2">Uncharacterized protein</fullName>
    </submittedName>
</protein>